<dbReference type="Proteomes" id="UP001159363">
    <property type="component" value="Chromosome X"/>
</dbReference>
<protein>
    <submittedName>
        <fullName evidence="1">Uncharacterized protein</fullName>
    </submittedName>
</protein>
<organism evidence="1 2">
    <name type="scientific">Dryococelus australis</name>
    <dbReference type="NCBI Taxonomy" id="614101"/>
    <lineage>
        <taxon>Eukaryota</taxon>
        <taxon>Metazoa</taxon>
        <taxon>Ecdysozoa</taxon>
        <taxon>Arthropoda</taxon>
        <taxon>Hexapoda</taxon>
        <taxon>Insecta</taxon>
        <taxon>Pterygota</taxon>
        <taxon>Neoptera</taxon>
        <taxon>Polyneoptera</taxon>
        <taxon>Phasmatodea</taxon>
        <taxon>Verophasmatodea</taxon>
        <taxon>Anareolatae</taxon>
        <taxon>Phasmatidae</taxon>
        <taxon>Eurycanthinae</taxon>
        <taxon>Dryococelus</taxon>
    </lineage>
</organism>
<comment type="caution">
    <text evidence="1">The sequence shown here is derived from an EMBL/GenBank/DDBJ whole genome shotgun (WGS) entry which is preliminary data.</text>
</comment>
<sequence>MNNDGDPYMRDTEMRAWCTSGAAVVCLRSGTLWAFAERPHHALRQLELAVGHLRVLALMLALMTEELAAGMQHIVAASTDAVYVVADAREAAALEGTPFVLHELLEPIPAQLLILDVLPQQPEHFDINAEARNTREYRSETAACSVNSSLTRQQNGVTAAGNMSGSPVCQSAPRISLTIWQPSYTTHAGARGGIVVRLLASHLGKPGSIPYGVAPRLSHMGIVSDDAAGGRVFLGDLSFPPSFHPGQFHTHLDLPSSAVKSPLLRRIKPIIGLTLLKSRPNLSTQLQYWRLQAADCSLWTVPEKKKVFRREESRLLTHVGLVLEGELAVVAAAVEVRGALAEEGAVRGAALLRRAEPLEALLDDGRVLAVVVGVHLHIRRADVHLVAAFLRQAHMTFHSPLPFMPRRHLQIHG</sequence>
<evidence type="ECO:0000313" key="2">
    <source>
        <dbReference type="Proteomes" id="UP001159363"/>
    </source>
</evidence>
<gene>
    <name evidence="1" type="ORF">PR048_012136</name>
</gene>
<accession>A0ABQ9HNI1</accession>
<keyword evidence="2" id="KW-1185">Reference proteome</keyword>
<dbReference type="EMBL" id="JARBHB010000004">
    <property type="protein sequence ID" value="KAJ8885930.1"/>
    <property type="molecule type" value="Genomic_DNA"/>
</dbReference>
<proteinExistence type="predicted"/>
<name>A0ABQ9HNI1_9NEOP</name>
<reference evidence="1 2" key="1">
    <citation type="submission" date="2023-02" db="EMBL/GenBank/DDBJ databases">
        <title>LHISI_Scaffold_Assembly.</title>
        <authorList>
            <person name="Stuart O.P."/>
            <person name="Cleave R."/>
            <person name="Magrath M.J.L."/>
            <person name="Mikheyev A.S."/>
        </authorList>
    </citation>
    <scope>NUCLEOTIDE SEQUENCE [LARGE SCALE GENOMIC DNA]</scope>
    <source>
        <strain evidence="1">Daus_M_001</strain>
        <tissue evidence="1">Leg muscle</tissue>
    </source>
</reference>
<evidence type="ECO:0000313" key="1">
    <source>
        <dbReference type="EMBL" id="KAJ8885930.1"/>
    </source>
</evidence>